<dbReference type="AlphaFoldDB" id="A0A5E4MSW2"/>
<organism evidence="1 2">
    <name type="scientific">Cinara cedri</name>
    <dbReference type="NCBI Taxonomy" id="506608"/>
    <lineage>
        <taxon>Eukaryota</taxon>
        <taxon>Metazoa</taxon>
        <taxon>Ecdysozoa</taxon>
        <taxon>Arthropoda</taxon>
        <taxon>Hexapoda</taxon>
        <taxon>Insecta</taxon>
        <taxon>Pterygota</taxon>
        <taxon>Neoptera</taxon>
        <taxon>Paraneoptera</taxon>
        <taxon>Hemiptera</taxon>
        <taxon>Sternorrhyncha</taxon>
        <taxon>Aphidomorpha</taxon>
        <taxon>Aphidoidea</taxon>
        <taxon>Aphididae</taxon>
        <taxon>Lachninae</taxon>
        <taxon>Cinara</taxon>
    </lineage>
</organism>
<reference evidence="1 2" key="1">
    <citation type="submission" date="2019-08" db="EMBL/GenBank/DDBJ databases">
        <authorList>
            <person name="Alioto T."/>
            <person name="Alioto T."/>
            <person name="Gomez Garrido J."/>
        </authorList>
    </citation>
    <scope>NUCLEOTIDE SEQUENCE [LARGE SCALE GENOMIC DNA]</scope>
</reference>
<evidence type="ECO:0000313" key="2">
    <source>
        <dbReference type="Proteomes" id="UP000325440"/>
    </source>
</evidence>
<accession>A0A5E4MSW2</accession>
<protein>
    <recommendedName>
        <fullName evidence="3">Reverse transcriptase domain</fullName>
    </recommendedName>
</protein>
<name>A0A5E4MSW2_9HEMI</name>
<keyword evidence="2" id="KW-1185">Reference proteome</keyword>
<gene>
    <name evidence="1" type="ORF">CINCED_3A021019</name>
</gene>
<sequence length="77" mass="9137">MEIIRDKRLQWAGHTWRSLNLLMRTVLEVNPTGKNHCKTTMKSVIWSDLVRRNVEALGEDTDWKIQAFKKENWNKAV</sequence>
<evidence type="ECO:0000313" key="1">
    <source>
        <dbReference type="EMBL" id="VVC33502.1"/>
    </source>
</evidence>
<dbReference type="Proteomes" id="UP000325440">
    <property type="component" value="Unassembled WGS sequence"/>
</dbReference>
<evidence type="ECO:0008006" key="3">
    <source>
        <dbReference type="Google" id="ProtNLM"/>
    </source>
</evidence>
<dbReference type="OrthoDB" id="6625677at2759"/>
<dbReference type="EMBL" id="CABPRJ010000969">
    <property type="protein sequence ID" value="VVC33502.1"/>
    <property type="molecule type" value="Genomic_DNA"/>
</dbReference>
<proteinExistence type="predicted"/>